<evidence type="ECO:0000256" key="4">
    <source>
        <dbReference type="ARBA" id="ARBA00022842"/>
    </source>
</evidence>
<keyword evidence="8" id="KW-0234">DNA repair</keyword>
<gene>
    <name evidence="10" type="ORF">GCM10007852_21210</name>
</gene>
<dbReference type="GO" id="GO:0051213">
    <property type="term" value="F:dioxygenase activity"/>
    <property type="evidence" value="ECO:0007669"/>
    <property type="project" value="UniProtKB-KW"/>
</dbReference>
<dbReference type="RefSeq" id="WP_284217505.1">
    <property type="nucleotide sequence ID" value="NZ_BSOT01000005.1"/>
</dbReference>
<evidence type="ECO:0000259" key="9">
    <source>
        <dbReference type="PROSITE" id="PS51471"/>
    </source>
</evidence>
<keyword evidence="11" id="KW-1185">Reference proteome</keyword>
<evidence type="ECO:0000256" key="1">
    <source>
        <dbReference type="ARBA" id="ARBA00001954"/>
    </source>
</evidence>
<dbReference type="EMBL" id="BSOT01000005">
    <property type="protein sequence ID" value="GLR71213.1"/>
    <property type="molecule type" value="Genomic_DNA"/>
</dbReference>
<evidence type="ECO:0000256" key="8">
    <source>
        <dbReference type="ARBA" id="ARBA00023204"/>
    </source>
</evidence>
<dbReference type="GO" id="GO:0006307">
    <property type="term" value="P:DNA alkylation repair"/>
    <property type="evidence" value="ECO:0007669"/>
    <property type="project" value="InterPro"/>
</dbReference>
<dbReference type="PANTHER" id="PTHR31212">
    <property type="entry name" value="ALPHA-KETOGLUTARATE-DEPENDENT DIOXYGENASE ALKB HOMOLOG 3"/>
    <property type="match status" value="1"/>
</dbReference>
<dbReference type="Pfam" id="PF13532">
    <property type="entry name" value="2OG-FeII_Oxy_2"/>
    <property type="match status" value="1"/>
</dbReference>
<keyword evidence="5" id="KW-0223">Dioxygenase</keyword>
<evidence type="ECO:0000313" key="11">
    <source>
        <dbReference type="Proteomes" id="UP001156601"/>
    </source>
</evidence>
<protein>
    <submittedName>
        <fullName evidence="10">Alkylated DNA repair protein</fullName>
    </submittedName>
</protein>
<comment type="cofactor">
    <cofactor evidence="1">
        <name>Fe(2+)</name>
        <dbReference type="ChEBI" id="CHEBI:29033"/>
    </cofactor>
</comment>
<dbReference type="PROSITE" id="PS51471">
    <property type="entry name" value="FE2OG_OXY"/>
    <property type="match status" value="1"/>
</dbReference>
<feature type="domain" description="Fe2OG dioxygenase" evidence="9">
    <location>
        <begin position="124"/>
        <end position="221"/>
    </location>
</feature>
<keyword evidence="3" id="KW-0227">DNA damage</keyword>
<evidence type="ECO:0000256" key="7">
    <source>
        <dbReference type="ARBA" id="ARBA00023004"/>
    </source>
</evidence>
<dbReference type="InterPro" id="IPR027450">
    <property type="entry name" value="AlkB-like"/>
</dbReference>
<dbReference type="GO" id="GO:0140097">
    <property type="term" value="F:catalytic activity, acting on DNA"/>
    <property type="evidence" value="ECO:0007669"/>
    <property type="project" value="UniProtKB-ARBA"/>
</dbReference>
<dbReference type="InterPro" id="IPR005123">
    <property type="entry name" value="Oxoglu/Fe-dep_dioxygenase_dom"/>
</dbReference>
<sequence length="222" mass="25315">MSFKIGQSAFDFCEESVFPPVRLSGDGSLNFQQLPMTDACVSYAPNFLSVDEANIAFEELAATLEWRQDNIVLFGKKVKIPRLQAWYGDSNASYMYSGLLMQAMPWTESLDRLKSRCEKQCNKQFNSVLANLYRNGADSMGMHADDEPELGTKPTIASLTLGAARNFIFKHKLNKQKYSLVLEHGSLLVMQGNTQQYWQHGMNKTKRVNNPRINLTFRYVYQ</sequence>
<organism evidence="10 11">
    <name type="scientific">Agaribacter marinus</name>
    <dbReference type="NCBI Taxonomy" id="1431249"/>
    <lineage>
        <taxon>Bacteria</taxon>
        <taxon>Pseudomonadati</taxon>
        <taxon>Pseudomonadota</taxon>
        <taxon>Gammaproteobacteria</taxon>
        <taxon>Alteromonadales</taxon>
        <taxon>Alteromonadaceae</taxon>
        <taxon>Agaribacter</taxon>
    </lineage>
</organism>
<dbReference type="GO" id="GO:0016787">
    <property type="term" value="F:hydrolase activity"/>
    <property type="evidence" value="ECO:0007669"/>
    <property type="project" value="UniProtKB-ARBA"/>
</dbReference>
<proteinExistence type="predicted"/>
<evidence type="ECO:0000256" key="6">
    <source>
        <dbReference type="ARBA" id="ARBA00023002"/>
    </source>
</evidence>
<reference evidence="10" key="1">
    <citation type="journal article" date="2014" name="Int. J. Syst. Evol. Microbiol.">
        <title>Complete genome sequence of Corynebacterium casei LMG S-19264T (=DSM 44701T), isolated from a smear-ripened cheese.</title>
        <authorList>
            <consortium name="US DOE Joint Genome Institute (JGI-PGF)"/>
            <person name="Walter F."/>
            <person name="Albersmeier A."/>
            <person name="Kalinowski J."/>
            <person name="Ruckert C."/>
        </authorList>
    </citation>
    <scope>NUCLEOTIDE SEQUENCE</scope>
    <source>
        <strain evidence="10">NBRC 110023</strain>
    </source>
</reference>
<dbReference type="SUPFAM" id="SSF51197">
    <property type="entry name" value="Clavaminate synthase-like"/>
    <property type="match status" value="1"/>
</dbReference>
<dbReference type="PANTHER" id="PTHR31212:SF4">
    <property type="entry name" value="ALPHA-KETOGLUTARATE-DEPENDENT DIOXYGENASE ALKB HOMOLOG 3"/>
    <property type="match status" value="1"/>
</dbReference>
<dbReference type="GO" id="GO:0046872">
    <property type="term" value="F:metal ion binding"/>
    <property type="evidence" value="ECO:0007669"/>
    <property type="project" value="UniProtKB-KW"/>
</dbReference>
<dbReference type="GO" id="GO:0032451">
    <property type="term" value="F:demethylase activity"/>
    <property type="evidence" value="ECO:0007669"/>
    <property type="project" value="UniProtKB-ARBA"/>
</dbReference>
<dbReference type="AlphaFoldDB" id="A0AA37T2R9"/>
<dbReference type="Gene3D" id="2.60.120.590">
    <property type="entry name" value="Alpha-ketoglutarate-dependent dioxygenase AlkB-like"/>
    <property type="match status" value="1"/>
</dbReference>
<dbReference type="FunFam" id="2.60.120.590:FF:000004">
    <property type="entry name" value="DNA oxidative demethylase ALKBH2"/>
    <property type="match status" value="1"/>
</dbReference>
<evidence type="ECO:0000256" key="3">
    <source>
        <dbReference type="ARBA" id="ARBA00022763"/>
    </source>
</evidence>
<dbReference type="InterPro" id="IPR037151">
    <property type="entry name" value="AlkB-like_sf"/>
</dbReference>
<dbReference type="Proteomes" id="UP001156601">
    <property type="component" value="Unassembled WGS sequence"/>
</dbReference>
<comment type="caution">
    <text evidence="10">The sequence shown here is derived from an EMBL/GenBank/DDBJ whole genome shotgun (WGS) entry which is preliminary data.</text>
</comment>
<reference evidence="10" key="2">
    <citation type="submission" date="2023-01" db="EMBL/GenBank/DDBJ databases">
        <title>Draft genome sequence of Agaribacter marinus strain NBRC 110023.</title>
        <authorList>
            <person name="Sun Q."/>
            <person name="Mori K."/>
        </authorList>
    </citation>
    <scope>NUCLEOTIDE SEQUENCE</scope>
    <source>
        <strain evidence="10">NBRC 110023</strain>
    </source>
</reference>
<keyword evidence="4" id="KW-0460">Magnesium</keyword>
<dbReference type="InterPro" id="IPR032854">
    <property type="entry name" value="ALKBH3"/>
</dbReference>
<evidence type="ECO:0000256" key="5">
    <source>
        <dbReference type="ARBA" id="ARBA00022964"/>
    </source>
</evidence>
<name>A0AA37T2R9_9ALTE</name>
<evidence type="ECO:0000313" key="10">
    <source>
        <dbReference type="EMBL" id="GLR71213.1"/>
    </source>
</evidence>
<keyword evidence="7" id="KW-0408">Iron</keyword>
<evidence type="ECO:0000256" key="2">
    <source>
        <dbReference type="ARBA" id="ARBA00022723"/>
    </source>
</evidence>
<keyword evidence="2" id="KW-0479">Metal-binding</keyword>
<keyword evidence="6" id="KW-0560">Oxidoreductase</keyword>
<accession>A0AA37T2R9</accession>
<dbReference type="GO" id="GO:0016705">
    <property type="term" value="F:oxidoreductase activity, acting on paired donors, with incorporation or reduction of molecular oxygen"/>
    <property type="evidence" value="ECO:0007669"/>
    <property type="project" value="UniProtKB-ARBA"/>
</dbReference>